<gene>
    <name evidence="1" type="ORF">PAHAL_8G193800</name>
</gene>
<proteinExistence type="predicted"/>
<name>A0A2T8I9I0_9POAL</name>
<protein>
    <submittedName>
        <fullName evidence="1">Uncharacterized protein</fullName>
    </submittedName>
</protein>
<dbReference type="AlphaFoldDB" id="A0A2T8I9I0"/>
<dbReference type="Proteomes" id="UP000243499">
    <property type="component" value="Chromosome 8"/>
</dbReference>
<reference evidence="1" key="1">
    <citation type="submission" date="2018-04" db="EMBL/GenBank/DDBJ databases">
        <title>WGS assembly of Panicum hallii.</title>
        <authorList>
            <person name="Lovell J."/>
            <person name="Jenkins J."/>
            <person name="Lowry D."/>
            <person name="Mamidi S."/>
            <person name="Sreedasyam A."/>
            <person name="Weng X."/>
            <person name="Barry K."/>
            <person name="Bonette J."/>
            <person name="Campitelli B."/>
            <person name="Daum C."/>
            <person name="Gordon S."/>
            <person name="Gould B."/>
            <person name="Lipzen A."/>
            <person name="Macqueen A."/>
            <person name="Palacio-Mejia J."/>
            <person name="Plott C."/>
            <person name="Shakirov E."/>
            <person name="Shu S."/>
            <person name="Yoshinaga Y."/>
            <person name="Zane M."/>
            <person name="Rokhsar D."/>
            <person name="Grimwood J."/>
            <person name="Schmutz J."/>
            <person name="Juenger T."/>
        </authorList>
    </citation>
    <scope>NUCLEOTIDE SEQUENCE [LARGE SCALE GENOMIC DNA]</scope>
    <source>
        <strain evidence="1">FIL2</strain>
    </source>
</reference>
<sequence>MQCSAVPIGHGGGILDHVNQRRKEEGVPFSRQRTSPLHYHYPHHTALAVTSGKEGRTKLASELITRARMHGTNN</sequence>
<dbReference type="Gramene" id="PVH34320">
    <property type="protein sequence ID" value="PVH34320"/>
    <property type="gene ID" value="PAHAL_8G193800"/>
</dbReference>
<accession>A0A2T8I9I0</accession>
<dbReference type="EMBL" id="CM008053">
    <property type="protein sequence ID" value="PVH34320.1"/>
    <property type="molecule type" value="Genomic_DNA"/>
</dbReference>
<evidence type="ECO:0000313" key="1">
    <source>
        <dbReference type="EMBL" id="PVH34320.1"/>
    </source>
</evidence>
<organism evidence="1">
    <name type="scientific">Panicum hallii</name>
    <dbReference type="NCBI Taxonomy" id="206008"/>
    <lineage>
        <taxon>Eukaryota</taxon>
        <taxon>Viridiplantae</taxon>
        <taxon>Streptophyta</taxon>
        <taxon>Embryophyta</taxon>
        <taxon>Tracheophyta</taxon>
        <taxon>Spermatophyta</taxon>
        <taxon>Magnoliopsida</taxon>
        <taxon>Liliopsida</taxon>
        <taxon>Poales</taxon>
        <taxon>Poaceae</taxon>
        <taxon>PACMAD clade</taxon>
        <taxon>Panicoideae</taxon>
        <taxon>Panicodae</taxon>
        <taxon>Paniceae</taxon>
        <taxon>Panicinae</taxon>
        <taxon>Panicum</taxon>
        <taxon>Panicum sect. Panicum</taxon>
    </lineage>
</organism>